<dbReference type="SUPFAM" id="SSF51905">
    <property type="entry name" value="FAD/NAD(P)-binding domain"/>
    <property type="match status" value="1"/>
</dbReference>
<accession>A0A5C8CMY6</accession>
<evidence type="ECO:0000313" key="7">
    <source>
        <dbReference type="EMBL" id="TXJ33964.1"/>
    </source>
</evidence>
<dbReference type="GO" id="GO:0019430">
    <property type="term" value="P:removal of superoxide radicals"/>
    <property type="evidence" value="ECO:0007669"/>
    <property type="project" value="UniProtKB-UniRule"/>
</dbReference>
<dbReference type="Proteomes" id="UP000324638">
    <property type="component" value="Unassembled WGS sequence"/>
</dbReference>
<evidence type="ECO:0000313" key="9">
    <source>
        <dbReference type="Proteomes" id="UP000322814"/>
    </source>
</evidence>
<dbReference type="AlphaFoldDB" id="A0A5C8CMY6"/>
<keyword evidence="1 3" id="KW-0285">Flavoprotein</keyword>
<dbReference type="InterPro" id="IPR050097">
    <property type="entry name" value="Ferredoxin-NADP_redctase_2"/>
</dbReference>
<comment type="cofactor">
    <cofactor evidence="3">
        <name>FAD</name>
        <dbReference type="ChEBI" id="CHEBI:57692"/>
    </cofactor>
</comment>
<dbReference type="Gene3D" id="3.50.50.60">
    <property type="entry name" value="FAD/NAD(P)-binding domain"/>
    <property type="match status" value="2"/>
</dbReference>
<dbReference type="GO" id="GO:0005737">
    <property type="term" value="C:cytoplasm"/>
    <property type="evidence" value="ECO:0007669"/>
    <property type="project" value="InterPro"/>
</dbReference>
<dbReference type="RefSeq" id="WP_147736140.1">
    <property type="nucleotide sequence ID" value="NZ_SAXT01000003.1"/>
</dbReference>
<gene>
    <name evidence="5" type="primary">trxB</name>
    <name evidence="7" type="ORF">EPJ69_03185</name>
    <name evidence="8" type="ORF">EPJ78_03765</name>
    <name evidence="6" type="ORF">EPJ79_03100</name>
    <name evidence="5" type="ORF">EPJ80_05090</name>
</gene>
<reference evidence="9 10" key="1">
    <citation type="journal article" date="1992" name="Lakartidningen">
        <title>[Penicillin V and not amoxicillin is the first choice preparation in acute otitis].</title>
        <authorList>
            <person name="Kamme C."/>
            <person name="Lundgren K."/>
            <person name="Prellner K."/>
        </authorList>
    </citation>
    <scope>NUCLEOTIDE SEQUENCE [LARGE SCALE GENOMIC DNA]</scope>
    <source>
        <strain evidence="6 10">513A</strain>
        <strain evidence="8 9">PC4580III</strain>
        <strain evidence="7 11">PC5538III-lc</strain>
        <strain evidence="5 12">W1</strain>
    </source>
</reference>
<evidence type="ECO:0000313" key="5">
    <source>
        <dbReference type="EMBL" id="TXJ12972.1"/>
    </source>
</evidence>
<dbReference type="InterPro" id="IPR036188">
    <property type="entry name" value="FAD/NAD-bd_sf"/>
</dbReference>
<dbReference type="NCBIfam" id="TIGR01292">
    <property type="entry name" value="TRX_reduct"/>
    <property type="match status" value="1"/>
</dbReference>
<proteinExistence type="inferred from homology"/>
<keyword evidence="2 3" id="KW-0560">Oxidoreductase</keyword>
<evidence type="ECO:0000313" key="10">
    <source>
        <dbReference type="Proteomes" id="UP000324638"/>
    </source>
</evidence>
<dbReference type="PRINTS" id="PR00469">
    <property type="entry name" value="PNDRDTASEII"/>
</dbReference>
<dbReference type="GO" id="GO:0004791">
    <property type="term" value="F:thioredoxin-disulfide reductase (NADPH) activity"/>
    <property type="evidence" value="ECO:0007669"/>
    <property type="project" value="UniProtKB-UniRule"/>
</dbReference>
<dbReference type="EMBL" id="SAYB01000003">
    <property type="protein sequence ID" value="TXJ37835.1"/>
    <property type="molecule type" value="Genomic_DNA"/>
</dbReference>
<dbReference type="EMBL" id="SAXX01000008">
    <property type="protein sequence ID" value="TXJ33964.1"/>
    <property type="molecule type" value="Genomic_DNA"/>
</dbReference>
<dbReference type="PRINTS" id="PR00368">
    <property type="entry name" value="FADPNR"/>
</dbReference>
<dbReference type="EMBL" id="SAXU01000001">
    <property type="protein sequence ID" value="TXJ20159.1"/>
    <property type="molecule type" value="Genomic_DNA"/>
</dbReference>
<feature type="domain" description="FAD/NAD(P)-binding" evidence="4">
    <location>
        <begin position="5"/>
        <end position="302"/>
    </location>
</feature>
<name>A0A5C8CMY6_9SPIR</name>
<comment type="catalytic activity">
    <reaction evidence="3">
        <text>[thioredoxin]-dithiol + NADP(+) = [thioredoxin]-disulfide + NADPH + H(+)</text>
        <dbReference type="Rhea" id="RHEA:20345"/>
        <dbReference type="Rhea" id="RHEA-COMP:10698"/>
        <dbReference type="Rhea" id="RHEA-COMP:10700"/>
        <dbReference type="ChEBI" id="CHEBI:15378"/>
        <dbReference type="ChEBI" id="CHEBI:29950"/>
        <dbReference type="ChEBI" id="CHEBI:50058"/>
        <dbReference type="ChEBI" id="CHEBI:57783"/>
        <dbReference type="ChEBI" id="CHEBI:58349"/>
        <dbReference type="EC" id="1.8.1.9"/>
    </reaction>
</comment>
<keyword evidence="3" id="KW-0274">FAD</keyword>
<evidence type="ECO:0000256" key="1">
    <source>
        <dbReference type="ARBA" id="ARBA00022630"/>
    </source>
</evidence>
<comment type="subunit">
    <text evidence="3">Homodimer.</text>
</comment>
<comment type="caution">
    <text evidence="5">The sequence shown here is derived from an EMBL/GenBank/DDBJ whole genome shotgun (WGS) entry which is preliminary data.</text>
</comment>
<evidence type="ECO:0000313" key="12">
    <source>
        <dbReference type="Proteomes" id="UP000325116"/>
    </source>
</evidence>
<comment type="similarity">
    <text evidence="3">Belongs to the class-II pyridine nucleotide-disulfide oxidoreductase family.</text>
</comment>
<dbReference type="EMBL" id="SAXT01000003">
    <property type="protein sequence ID" value="TXJ12972.1"/>
    <property type="molecule type" value="Genomic_DNA"/>
</dbReference>
<dbReference type="Proteomes" id="UP000324707">
    <property type="component" value="Unassembled WGS sequence"/>
</dbReference>
<evidence type="ECO:0000256" key="2">
    <source>
        <dbReference type="ARBA" id="ARBA00023002"/>
    </source>
</evidence>
<sequence>MSNLYDCIIIGGGPSGLAAAIYSARGKMKTILFEKGSFGGQISITDEIANYPGFYETTEEGRHPKNLINKMIEQAKEFGAEIEHKEVIDVNFNDKIKEIKTSDGNTYQAKAVIIATGAQPRKLGCKGELEYTGKGISYCATCDANFFEGMEVFCIGGGDTAVEEAMYLSKFARKVTLVVRKDYVRCADSIEEKAKANPKIEIKFRTELLEVKGEGIVESAIFLNNETGEQWEYKADEEDGTFGVFIFVGYVPLTKLFEGKVNMEEGYIITDEEMKTNIQGVFACGDLRPKMLKQVITATADGAIAAISVNKYIEANF</sequence>
<dbReference type="PANTHER" id="PTHR48105">
    <property type="entry name" value="THIOREDOXIN REDUCTASE 1-RELATED-RELATED"/>
    <property type="match status" value="1"/>
</dbReference>
<organism evidence="5 12">
    <name type="scientific">Brachyspira aalborgi</name>
    <dbReference type="NCBI Taxonomy" id="29522"/>
    <lineage>
        <taxon>Bacteria</taxon>
        <taxon>Pseudomonadati</taxon>
        <taxon>Spirochaetota</taxon>
        <taxon>Spirochaetia</taxon>
        <taxon>Brachyspirales</taxon>
        <taxon>Brachyspiraceae</taxon>
        <taxon>Brachyspira</taxon>
    </lineage>
</organism>
<dbReference type="EC" id="1.8.1.9" evidence="3"/>
<evidence type="ECO:0000313" key="8">
    <source>
        <dbReference type="EMBL" id="TXJ37835.1"/>
    </source>
</evidence>
<evidence type="ECO:0000313" key="6">
    <source>
        <dbReference type="EMBL" id="TXJ20159.1"/>
    </source>
</evidence>
<dbReference type="Pfam" id="PF07992">
    <property type="entry name" value="Pyr_redox_2"/>
    <property type="match status" value="1"/>
</dbReference>
<dbReference type="Proteomes" id="UP000322814">
    <property type="component" value="Unassembled WGS sequence"/>
</dbReference>
<reference evidence="5" key="2">
    <citation type="submission" date="2019-01" db="EMBL/GenBank/DDBJ databases">
        <authorList>
            <person name="Thorell K."/>
        </authorList>
    </citation>
    <scope>NUCLEOTIDE SEQUENCE</scope>
    <source>
        <strain evidence="6">513A</strain>
        <strain evidence="8">PC4580III</strain>
        <strain evidence="7">PC5538III-lc</strain>
        <strain evidence="5">W1</strain>
    </source>
</reference>
<dbReference type="InterPro" id="IPR005982">
    <property type="entry name" value="Thioredox_Rdtase"/>
</dbReference>
<keyword evidence="3" id="KW-0676">Redox-active center</keyword>
<protein>
    <recommendedName>
        <fullName evidence="3">Thioredoxin reductase</fullName>
        <ecNumber evidence="3">1.8.1.9</ecNumber>
    </recommendedName>
</protein>
<evidence type="ECO:0000256" key="3">
    <source>
        <dbReference type="RuleBase" id="RU003880"/>
    </source>
</evidence>
<evidence type="ECO:0000259" key="4">
    <source>
        <dbReference type="Pfam" id="PF07992"/>
    </source>
</evidence>
<dbReference type="Proteomes" id="UP000325116">
    <property type="component" value="Unassembled WGS sequence"/>
</dbReference>
<evidence type="ECO:0000313" key="11">
    <source>
        <dbReference type="Proteomes" id="UP000324707"/>
    </source>
</evidence>
<dbReference type="InterPro" id="IPR023753">
    <property type="entry name" value="FAD/NAD-binding_dom"/>
</dbReference>